<dbReference type="EMBL" id="JAXLQG010000023">
    <property type="protein sequence ID" value="KAK5529158.1"/>
    <property type="molecule type" value="Genomic_DNA"/>
</dbReference>
<dbReference type="PROSITE" id="PS50016">
    <property type="entry name" value="ZF_PHD_2"/>
    <property type="match status" value="1"/>
</dbReference>
<protein>
    <recommendedName>
        <fullName evidence="6">PHD-type domain-containing protein</fullName>
    </recommendedName>
</protein>
<evidence type="ECO:0000259" key="6">
    <source>
        <dbReference type="PROSITE" id="PS50016"/>
    </source>
</evidence>
<evidence type="ECO:0000256" key="1">
    <source>
        <dbReference type="ARBA" id="ARBA00022723"/>
    </source>
</evidence>
<dbReference type="Gene3D" id="3.30.40.10">
    <property type="entry name" value="Zinc/RING finger domain, C3HC4 (zinc finger)"/>
    <property type="match status" value="1"/>
</dbReference>
<keyword evidence="8" id="KW-1185">Reference proteome</keyword>
<gene>
    <name evidence="7" type="ORF">LTR25_009895</name>
</gene>
<keyword evidence="1" id="KW-0479">Metal-binding</keyword>
<dbReference type="InterPro" id="IPR019787">
    <property type="entry name" value="Znf_PHD-finger"/>
</dbReference>
<dbReference type="SMART" id="SM00249">
    <property type="entry name" value="PHD"/>
    <property type="match status" value="1"/>
</dbReference>
<evidence type="ECO:0000313" key="7">
    <source>
        <dbReference type="EMBL" id="KAK5529158.1"/>
    </source>
</evidence>
<dbReference type="AlphaFoldDB" id="A0AAV9PUV6"/>
<proteinExistence type="predicted"/>
<evidence type="ECO:0000256" key="2">
    <source>
        <dbReference type="ARBA" id="ARBA00022771"/>
    </source>
</evidence>
<sequence length="586" mass="62801">MATPPENASSTSHDRDIGSVVDNSIEIIHSERPHFNIFPSAPPLTFSTTDQSVQNASITAQHPSSNRRPSDDSSNSQSVGGPRRGSFPDILPHGHTIPPLIDARVTASSGGASGAQISGPPVYKLDKDDLQTDSDPDFRYSTGMLGMAPTSASNPPAQNQNDDSTITVASQSAIPADHSNSPSASETASKPSSSRRNKQYLLSNGAVVSGKGLGRGRPGVKRGPRNLKYQMTEDGSQQAAVDTSDDIVKPPNKKRKSGDSDIIKTRSSTSRSVTAESRGSSEEYNPTGQTRSGRQIQKPFLPLTNTNTASASPSKASRAGSNHTSTPSSTIKTHPKIKRRIYRGREQFALCEHCLRGHGPPGNVIVFCDACNKCWHQRCHDPQISKQTVSDTKADWFCADCDRILHGKKAKKPNKSEAGPPAASAPVAPVTPVAPVYAGPRVGGRFMPPTQKLAYLNTLSKENMVSLLMQASDLAPDLPLFQTLVAPPQPPKLSPAQFTSTYVTPVTNPPAFLEADAGEAVDEGYDGHYDEHAALYPKTGQGIQLPPEREDLHILLEGKTSRTFSHWVRGMPGKEYSGSGNIPTRR</sequence>
<name>A0AAV9PUV6_9PEZI</name>
<dbReference type="InterPro" id="IPR013083">
    <property type="entry name" value="Znf_RING/FYVE/PHD"/>
</dbReference>
<dbReference type="Proteomes" id="UP001345827">
    <property type="component" value="Unassembled WGS sequence"/>
</dbReference>
<feature type="region of interest" description="Disordered" evidence="5">
    <location>
        <begin position="1"/>
        <end position="22"/>
    </location>
</feature>
<feature type="compositionally biased region" description="Low complexity" evidence="5">
    <location>
        <begin position="181"/>
        <end position="192"/>
    </location>
</feature>
<keyword evidence="2 4" id="KW-0863">Zinc-finger</keyword>
<evidence type="ECO:0000256" key="3">
    <source>
        <dbReference type="ARBA" id="ARBA00022833"/>
    </source>
</evidence>
<dbReference type="Pfam" id="PF00628">
    <property type="entry name" value="PHD"/>
    <property type="match status" value="1"/>
</dbReference>
<feature type="compositionally biased region" description="Polar residues" evidence="5">
    <location>
        <begin position="45"/>
        <end position="62"/>
    </location>
</feature>
<feature type="compositionally biased region" description="Low complexity" evidence="5">
    <location>
        <begin position="63"/>
        <end position="76"/>
    </location>
</feature>
<feature type="region of interest" description="Disordered" evidence="5">
    <location>
        <begin position="34"/>
        <end position="336"/>
    </location>
</feature>
<keyword evidence="3" id="KW-0862">Zinc</keyword>
<feature type="compositionally biased region" description="Polar residues" evidence="5">
    <location>
        <begin position="303"/>
        <end position="332"/>
    </location>
</feature>
<dbReference type="CDD" id="cd15502">
    <property type="entry name" value="PHD_Phf1p_Phf2p_like"/>
    <property type="match status" value="1"/>
</dbReference>
<dbReference type="InterPro" id="IPR019786">
    <property type="entry name" value="Zinc_finger_PHD-type_CS"/>
</dbReference>
<dbReference type="GO" id="GO:0008270">
    <property type="term" value="F:zinc ion binding"/>
    <property type="evidence" value="ECO:0007669"/>
    <property type="project" value="UniProtKB-KW"/>
</dbReference>
<reference evidence="7 8" key="1">
    <citation type="submission" date="2023-06" db="EMBL/GenBank/DDBJ databases">
        <title>Black Yeasts Isolated from many extreme environments.</title>
        <authorList>
            <person name="Coleine C."/>
            <person name="Stajich J.E."/>
            <person name="Selbmann L."/>
        </authorList>
    </citation>
    <scope>NUCLEOTIDE SEQUENCE [LARGE SCALE GENOMIC DNA]</scope>
    <source>
        <strain evidence="7 8">CCFEE 5887</strain>
    </source>
</reference>
<feature type="compositionally biased region" description="Polar residues" evidence="5">
    <location>
        <begin position="1"/>
        <end position="11"/>
    </location>
</feature>
<dbReference type="SUPFAM" id="SSF57903">
    <property type="entry name" value="FYVE/PHD zinc finger"/>
    <property type="match status" value="1"/>
</dbReference>
<feature type="compositionally biased region" description="Polar residues" evidence="5">
    <location>
        <begin position="150"/>
        <end position="173"/>
    </location>
</feature>
<accession>A0AAV9PUV6</accession>
<comment type="caution">
    <text evidence="7">The sequence shown here is derived from an EMBL/GenBank/DDBJ whole genome shotgun (WGS) entry which is preliminary data.</text>
</comment>
<feature type="compositionally biased region" description="Polar residues" evidence="5">
    <location>
        <begin position="265"/>
        <end position="295"/>
    </location>
</feature>
<evidence type="ECO:0000256" key="5">
    <source>
        <dbReference type="SAM" id="MobiDB-lite"/>
    </source>
</evidence>
<evidence type="ECO:0000256" key="4">
    <source>
        <dbReference type="PROSITE-ProRule" id="PRU00146"/>
    </source>
</evidence>
<dbReference type="InterPro" id="IPR001965">
    <property type="entry name" value="Znf_PHD"/>
</dbReference>
<dbReference type="InterPro" id="IPR011011">
    <property type="entry name" value="Znf_FYVE_PHD"/>
</dbReference>
<organism evidence="7 8">
    <name type="scientific">Vermiconidia calcicola</name>
    <dbReference type="NCBI Taxonomy" id="1690605"/>
    <lineage>
        <taxon>Eukaryota</taxon>
        <taxon>Fungi</taxon>
        <taxon>Dikarya</taxon>
        <taxon>Ascomycota</taxon>
        <taxon>Pezizomycotina</taxon>
        <taxon>Dothideomycetes</taxon>
        <taxon>Dothideomycetidae</taxon>
        <taxon>Mycosphaerellales</taxon>
        <taxon>Extremaceae</taxon>
        <taxon>Vermiconidia</taxon>
    </lineage>
</organism>
<feature type="domain" description="PHD-type" evidence="6">
    <location>
        <begin position="348"/>
        <end position="404"/>
    </location>
</feature>
<evidence type="ECO:0000313" key="8">
    <source>
        <dbReference type="Proteomes" id="UP001345827"/>
    </source>
</evidence>
<dbReference type="PROSITE" id="PS01359">
    <property type="entry name" value="ZF_PHD_1"/>
    <property type="match status" value="1"/>
</dbReference>